<dbReference type="AlphaFoldDB" id="A0A318U0T3"/>
<proteinExistence type="predicted"/>
<gene>
    <name evidence="3" type="ORF">C8J30_10214</name>
</gene>
<dbReference type="Pfam" id="PF09992">
    <property type="entry name" value="NAGPA"/>
    <property type="match status" value="1"/>
</dbReference>
<feature type="signal peptide" evidence="1">
    <location>
        <begin position="1"/>
        <end position="40"/>
    </location>
</feature>
<evidence type="ECO:0000313" key="3">
    <source>
        <dbReference type="EMBL" id="PYF11704.1"/>
    </source>
</evidence>
<reference evidence="3 4" key="1">
    <citation type="submission" date="2018-06" db="EMBL/GenBank/DDBJ databases">
        <title>Genomic Encyclopedia of Type Strains, Phase III (KMG-III): the genomes of soil and plant-associated and newly described type strains.</title>
        <authorList>
            <person name="Whitman W."/>
        </authorList>
    </citation>
    <scope>NUCLEOTIDE SEQUENCE [LARGE SCALE GENOMIC DNA]</scope>
    <source>
        <strain evidence="3 4">JA737</strain>
    </source>
</reference>
<keyword evidence="1" id="KW-0732">Signal</keyword>
<comment type="caution">
    <text evidence="3">The sequence shown here is derived from an EMBL/GenBank/DDBJ whole genome shotgun (WGS) entry which is preliminary data.</text>
</comment>
<protein>
    <submittedName>
        <fullName evidence="3">Uncharacterized protein YigE (DUF2233 family)</fullName>
    </submittedName>
</protein>
<dbReference type="Proteomes" id="UP000247727">
    <property type="component" value="Unassembled WGS sequence"/>
</dbReference>
<evidence type="ECO:0000313" key="4">
    <source>
        <dbReference type="Proteomes" id="UP000247727"/>
    </source>
</evidence>
<accession>A0A318U0T3</accession>
<feature type="chain" id="PRO_5016381308" evidence="1">
    <location>
        <begin position="41"/>
        <end position="263"/>
    </location>
</feature>
<keyword evidence="4" id="KW-1185">Reference proteome</keyword>
<sequence>MKPCSAILPRRTKTKVMRTKPLWARLFAALALIVPRVALAADPCHTVTFEDTPFTVCEAKAGQDVRLWLKNDQGQLLGNAERVKATLAPGERLVFAMNAGMYAPDRDPAGLYIENGAERKPIVTREGPGNFGLLPNGVFCVSDTFAVIESRAFAAAPPACRFATQSGPMLVIDGALHPRFLPDSTSTYIRNGVGVSADGLTAWFVIADRPVTFHRFARFFRDSLGAPNALYFDGSISRLFVPSQGRADFGLPLGPMVGLVARD</sequence>
<dbReference type="EMBL" id="QJTK01000002">
    <property type="protein sequence ID" value="PYF11704.1"/>
    <property type="molecule type" value="Genomic_DNA"/>
</dbReference>
<feature type="domain" description="Phosphodiester glycosidase" evidence="2">
    <location>
        <begin position="93"/>
        <end position="241"/>
    </location>
</feature>
<evidence type="ECO:0000259" key="2">
    <source>
        <dbReference type="Pfam" id="PF09992"/>
    </source>
</evidence>
<evidence type="ECO:0000256" key="1">
    <source>
        <dbReference type="SAM" id="SignalP"/>
    </source>
</evidence>
<dbReference type="InterPro" id="IPR018711">
    <property type="entry name" value="NAGPA"/>
</dbReference>
<name>A0A318U0T3_9RHOB</name>
<organism evidence="3 4">
    <name type="scientific">Rhodobacter viridis</name>
    <dbReference type="NCBI Taxonomy" id="1054202"/>
    <lineage>
        <taxon>Bacteria</taxon>
        <taxon>Pseudomonadati</taxon>
        <taxon>Pseudomonadota</taxon>
        <taxon>Alphaproteobacteria</taxon>
        <taxon>Rhodobacterales</taxon>
        <taxon>Rhodobacter group</taxon>
        <taxon>Rhodobacter</taxon>
    </lineage>
</organism>